<proteinExistence type="predicted"/>
<organism evidence="2 3">
    <name type="scientific">Elysia marginata</name>
    <dbReference type="NCBI Taxonomy" id="1093978"/>
    <lineage>
        <taxon>Eukaryota</taxon>
        <taxon>Metazoa</taxon>
        <taxon>Spiralia</taxon>
        <taxon>Lophotrochozoa</taxon>
        <taxon>Mollusca</taxon>
        <taxon>Gastropoda</taxon>
        <taxon>Heterobranchia</taxon>
        <taxon>Euthyneura</taxon>
        <taxon>Panpulmonata</taxon>
        <taxon>Sacoglossa</taxon>
        <taxon>Placobranchoidea</taxon>
        <taxon>Plakobranchidae</taxon>
        <taxon>Elysia</taxon>
    </lineage>
</organism>
<comment type="caution">
    <text evidence="2">The sequence shown here is derived from an EMBL/GenBank/DDBJ whole genome shotgun (WGS) entry which is preliminary data.</text>
</comment>
<dbReference type="AlphaFoldDB" id="A0AAV4H8D2"/>
<keyword evidence="3" id="KW-1185">Reference proteome</keyword>
<dbReference type="Proteomes" id="UP000762676">
    <property type="component" value="Unassembled WGS sequence"/>
</dbReference>
<gene>
    <name evidence="2" type="ORF">ElyMa_002656300</name>
</gene>
<feature type="signal peptide" evidence="1">
    <location>
        <begin position="1"/>
        <end position="18"/>
    </location>
</feature>
<dbReference type="EMBL" id="BMAT01005477">
    <property type="protein sequence ID" value="GFR93956.1"/>
    <property type="molecule type" value="Genomic_DNA"/>
</dbReference>
<accession>A0AAV4H8D2</accession>
<keyword evidence="1" id="KW-0732">Signal</keyword>
<name>A0AAV4H8D2_9GAST</name>
<evidence type="ECO:0000256" key="1">
    <source>
        <dbReference type="SAM" id="SignalP"/>
    </source>
</evidence>
<feature type="chain" id="PRO_5043618560" evidence="1">
    <location>
        <begin position="19"/>
        <end position="121"/>
    </location>
</feature>
<reference evidence="2 3" key="1">
    <citation type="journal article" date="2021" name="Elife">
        <title>Chloroplast acquisition without the gene transfer in kleptoplastic sea slugs, Plakobranchus ocellatus.</title>
        <authorList>
            <person name="Maeda T."/>
            <person name="Takahashi S."/>
            <person name="Yoshida T."/>
            <person name="Shimamura S."/>
            <person name="Takaki Y."/>
            <person name="Nagai Y."/>
            <person name="Toyoda A."/>
            <person name="Suzuki Y."/>
            <person name="Arimoto A."/>
            <person name="Ishii H."/>
            <person name="Satoh N."/>
            <person name="Nishiyama T."/>
            <person name="Hasebe M."/>
            <person name="Maruyama T."/>
            <person name="Minagawa J."/>
            <person name="Obokata J."/>
            <person name="Shigenobu S."/>
        </authorList>
    </citation>
    <scope>NUCLEOTIDE SEQUENCE [LARGE SCALE GENOMIC DNA]</scope>
</reference>
<evidence type="ECO:0000313" key="2">
    <source>
        <dbReference type="EMBL" id="GFR93956.1"/>
    </source>
</evidence>
<protein>
    <submittedName>
        <fullName evidence="2">Uncharacterized protein</fullName>
    </submittedName>
</protein>
<evidence type="ECO:0000313" key="3">
    <source>
        <dbReference type="Proteomes" id="UP000762676"/>
    </source>
</evidence>
<sequence>MMMMMMMMMMTTILVVNTIMMMMTMVMIMIVSCQVGSNKGSQRKDKYAVFYHLYDNLSLLRDTPPLHTIRIYPLRRLHEFGNSPSSKVDLVPGPWSNLAYYSQRPNDVAFFSCPKFSAQMR</sequence>